<comment type="caution">
    <text evidence="1">The sequence shown here is derived from an EMBL/GenBank/DDBJ whole genome shotgun (WGS) entry which is preliminary data.</text>
</comment>
<gene>
    <name evidence="1" type="ORF">FPQ14_11500</name>
</gene>
<dbReference type="InterPro" id="IPR011004">
    <property type="entry name" value="Trimer_LpxA-like_sf"/>
</dbReference>
<dbReference type="Gene3D" id="2.160.10.10">
    <property type="entry name" value="Hexapeptide repeat proteins"/>
    <property type="match status" value="1"/>
</dbReference>
<dbReference type="SUPFAM" id="SSF51161">
    <property type="entry name" value="Trimeric LpxA-like enzymes"/>
    <property type="match status" value="1"/>
</dbReference>
<organism evidence="1 2">
    <name type="scientific">Gilliamella apicola</name>
    <dbReference type="NCBI Taxonomy" id="1196095"/>
    <lineage>
        <taxon>Bacteria</taxon>
        <taxon>Pseudomonadati</taxon>
        <taxon>Pseudomonadota</taxon>
        <taxon>Gammaproteobacteria</taxon>
        <taxon>Orbales</taxon>
        <taxon>Orbaceae</taxon>
        <taxon>Gilliamella</taxon>
    </lineage>
</organism>
<dbReference type="Proteomes" id="UP000319138">
    <property type="component" value="Unassembled WGS sequence"/>
</dbReference>
<dbReference type="EMBL" id="VMHL01000006">
    <property type="protein sequence ID" value="TSJ87960.1"/>
    <property type="molecule type" value="Genomic_DNA"/>
</dbReference>
<sequence>MTNKKYELTDESMKLPCGVTVYRIRALRDFDFIEQGDLGGFVQSEYNLSHAGNAWVFDDAKVFDKARVIENAKVMKDATVFDAAIIGKRAIVSGSANVYKNAIVCDHALVKDYASVCGRAIIKDEAIVSDRASVEGKAIIGMHSRVGGDTVVGDEAEILTKSTVKFLYIDAYIRGKARILSKKDVITIGPIGSRASTLTAYRSLRTYAGGDIEVCTGCFHGSLGAFEFQVFERHRDNYVNLEQYRAAIAFIKKFFNIDRGLD</sequence>
<name>A0A556RGE9_9GAMM</name>
<proteinExistence type="predicted"/>
<evidence type="ECO:0008006" key="3">
    <source>
        <dbReference type="Google" id="ProtNLM"/>
    </source>
</evidence>
<dbReference type="AlphaFoldDB" id="A0A556RGE9"/>
<evidence type="ECO:0000313" key="2">
    <source>
        <dbReference type="Proteomes" id="UP000319138"/>
    </source>
</evidence>
<reference evidence="1 2" key="1">
    <citation type="submission" date="2019-07" db="EMBL/GenBank/DDBJ databases">
        <title>Gilliamella genomes.</title>
        <authorList>
            <person name="Zheng H."/>
        </authorList>
    </citation>
    <scope>NUCLEOTIDE SEQUENCE [LARGE SCALE GENOMIC DNA]</scope>
    <source>
        <strain evidence="1 2">W8131</strain>
    </source>
</reference>
<protein>
    <recommendedName>
        <fullName evidence="3">Transferase</fullName>
    </recommendedName>
</protein>
<accession>A0A556RGE9</accession>
<evidence type="ECO:0000313" key="1">
    <source>
        <dbReference type="EMBL" id="TSJ87960.1"/>
    </source>
</evidence>
<dbReference type="RefSeq" id="WP_144190342.1">
    <property type="nucleotide sequence ID" value="NZ_VMHL01000006.1"/>
</dbReference>